<dbReference type="AlphaFoldDB" id="A0AAN4YBC2"/>
<gene>
    <name evidence="7" type="ORF">Aory04_000081200</name>
</gene>
<evidence type="ECO:0000256" key="5">
    <source>
        <dbReference type="SAM" id="MobiDB-lite"/>
    </source>
</evidence>
<dbReference type="PANTHER" id="PTHR46494">
    <property type="entry name" value="CORA FAMILY METAL ION TRANSPORTER (EUROFUNG)"/>
    <property type="match status" value="1"/>
</dbReference>
<reference evidence="7" key="1">
    <citation type="submission" date="2023-04" db="EMBL/GenBank/DDBJ databases">
        <title>Aspergillus oryzae NBRC 4228.</title>
        <authorList>
            <person name="Ichikawa N."/>
            <person name="Sato H."/>
            <person name="Tonouchi N."/>
        </authorList>
    </citation>
    <scope>NUCLEOTIDE SEQUENCE</scope>
    <source>
        <strain evidence="7">NBRC 4228</strain>
    </source>
</reference>
<evidence type="ECO:0000256" key="6">
    <source>
        <dbReference type="SAM" id="Phobius"/>
    </source>
</evidence>
<evidence type="ECO:0000313" key="8">
    <source>
        <dbReference type="Proteomes" id="UP001165205"/>
    </source>
</evidence>
<feature type="transmembrane region" description="Helical" evidence="6">
    <location>
        <begin position="831"/>
        <end position="850"/>
    </location>
</feature>
<evidence type="ECO:0000256" key="4">
    <source>
        <dbReference type="ARBA" id="ARBA00023136"/>
    </source>
</evidence>
<feature type="region of interest" description="Disordered" evidence="5">
    <location>
        <begin position="95"/>
        <end position="125"/>
    </location>
</feature>
<evidence type="ECO:0000256" key="1">
    <source>
        <dbReference type="ARBA" id="ARBA00004651"/>
    </source>
</evidence>
<dbReference type="PANTHER" id="PTHR46494:SF1">
    <property type="entry name" value="CORA FAMILY METAL ION TRANSPORTER (EUROFUNG)"/>
    <property type="match status" value="1"/>
</dbReference>
<feature type="compositionally biased region" description="Low complexity" evidence="5">
    <location>
        <begin position="986"/>
        <end position="996"/>
    </location>
</feature>
<feature type="transmembrane region" description="Helical" evidence="6">
    <location>
        <begin position="747"/>
        <end position="773"/>
    </location>
</feature>
<feature type="transmembrane region" description="Helical" evidence="6">
    <location>
        <begin position="862"/>
        <end position="883"/>
    </location>
</feature>
<dbReference type="EMBL" id="BSYA01000005">
    <property type="protein sequence ID" value="GMG23344.1"/>
    <property type="molecule type" value="Genomic_DNA"/>
</dbReference>
<feature type="compositionally biased region" description="Basic and acidic residues" evidence="5">
    <location>
        <begin position="368"/>
        <end position="377"/>
    </location>
</feature>
<keyword evidence="3 6" id="KW-1133">Transmembrane helix</keyword>
<dbReference type="GO" id="GO:0050897">
    <property type="term" value="F:cobalt ion binding"/>
    <property type="evidence" value="ECO:0007669"/>
    <property type="project" value="TreeGrafter"/>
</dbReference>
<feature type="transmembrane region" description="Helical" evidence="6">
    <location>
        <begin position="785"/>
        <end position="802"/>
    </location>
</feature>
<sequence>MAQQQPSRRVLDWIKQQHAEAGDASRRTRKLKARPRNSLEDILQNDPAASGRTPQQIPLPGSRDGSATASDQRERGRNAAKSSLELIEHEDTFILPSSVPLPPSLPPSPKLPPVLEQATENPPKKRQTYAEILDRAGGVFDHIKNGNVRKVPRVERTSITLYEYYSDNTASSVEIEDPEFISNYSDAPQGLSGRVFIVEDLSERTIHALGEAFGVTPEFFEEHLLNSGYGGAQYDDPPARSWKTAGLNKSYVSIQWVRPMYRRQPLFSSRDREDLLDLDHDGLDYISGNSIFSLKAETNIFRPEWDLRVDPRRTAKETREFGLVERASIWKKKAKNRDYEIGRRLSFLSALYSHDQTQVIPKIDVNSDSDHDYRDASDSDGAGTRPILIIEGDDGVEALAIPIENPRRERTGRRVFDWLLRRKRPEVHRTKVNLERTIQVLVKQMASRKPVTIDLEEAIVTGDLLATLQDELNETRSTQQEIHHMVEKKTAPVSLLDTLFEIIRQDTLTLLRVLNEILSDMEVDILDDTKMEDRLTLWRQLLTKAERELLDLIASIKEFLAFFGITHPANTSPAASDESSDILRSVSDLFDQINQMLARLRRASSSLTSNMGLLDSRRSIDEAHAVTRLTELAFIFIPLSFSTSVFGMQIEPFEDSAPVWKFFVVASTVTTFAYLMRLTMRSQWLASLKQNVKQDVRRYAEQHSIPVQVRSLSMLLLLRWFGSVLNRSGKATWSWINKTSRKAGTELWQVIGFPVGLILITGIVAVAPIAVLWTRNMDQGVQGTVTAAIMLAILGLVGIPYWRNSDPDFRYALPRVILRLFERIPPTTRLILIWALGIMAFVAIPLALIWTRPLASGIKAGLTAAIVVILVTGVGFLVMQLLYSRALNISRGTTISSSEGTSVSAEPVVQDLPTTPRQTTAAHPRTIAAVPTWLSMAPYVRLSDMVPAALLLMCCQRIEIKANMNPNVLIPSAACETRREGKGLTSRSEPSSSTSSCQPGNVANASKQMNATATAMNLVFLVRLSACLVTYDYGLQSIFTRAW</sequence>
<organism evidence="7 8">
    <name type="scientific">Aspergillus oryzae</name>
    <name type="common">Yellow koji mold</name>
    <dbReference type="NCBI Taxonomy" id="5062"/>
    <lineage>
        <taxon>Eukaryota</taxon>
        <taxon>Fungi</taxon>
        <taxon>Dikarya</taxon>
        <taxon>Ascomycota</taxon>
        <taxon>Pezizomycotina</taxon>
        <taxon>Eurotiomycetes</taxon>
        <taxon>Eurotiomycetidae</taxon>
        <taxon>Eurotiales</taxon>
        <taxon>Aspergillaceae</taxon>
        <taxon>Aspergillus</taxon>
        <taxon>Aspergillus subgen. Circumdati</taxon>
    </lineage>
</organism>
<feature type="compositionally biased region" description="Basic and acidic residues" evidence="5">
    <location>
        <begin position="9"/>
        <end position="26"/>
    </location>
</feature>
<dbReference type="Gene3D" id="1.20.58.340">
    <property type="entry name" value="Magnesium transport protein CorA, transmembrane region"/>
    <property type="match status" value="1"/>
</dbReference>
<accession>A0AAN4YBC2</accession>
<proteinExistence type="predicted"/>
<dbReference type="GO" id="GO:0015087">
    <property type="term" value="F:cobalt ion transmembrane transporter activity"/>
    <property type="evidence" value="ECO:0007669"/>
    <property type="project" value="TreeGrafter"/>
</dbReference>
<dbReference type="Pfam" id="PF01544">
    <property type="entry name" value="CorA"/>
    <property type="match status" value="1"/>
</dbReference>
<name>A0AAN4YBC2_ASPOZ</name>
<keyword evidence="2 6" id="KW-0812">Transmembrane</keyword>
<dbReference type="GO" id="GO:0000287">
    <property type="term" value="F:magnesium ion binding"/>
    <property type="evidence" value="ECO:0007669"/>
    <property type="project" value="TreeGrafter"/>
</dbReference>
<dbReference type="GO" id="GO:0015095">
    <property type="term" value="F:magnesium ion transmembrane transporter activity"/>
    <property type="evidence" value="ECO:0007669"/>
    <property type="project" value="TreeGrafter"/>
</dbReference>
<feature type="compositionally biased region" description="Pro residues" evidence="5">
    <location>
        <begin position="99"/>
        <end position="112"/>
    </location>
</feature>
<dbReference type="InterPro" id="IPR002523">
    <property type="entry name" value="MgTranspt_CorA/ZnTranspt_ZntB"/>
</dbReference>
<evidence type="ECO:0000256" key="2">
    <source>
        <dbReference type="ARBA" id="ARBA00022692"/>
    </source>
</evidence>
<feature type="transmembrane region" description="Helical" evidence="6">
    <location>
        <begin position="662"/>
        <end position="680"/>
    </location>
</feature>
<comment type="subcellular location">
    <subcellularLocation>
        <location evidence="1">Cell membrane</location>
        <topology evidence="1">Multi-pass membrane protein</topology>
    </subcellularLocation>
</comment>
<dbReference type="SUPFAM" id="SSF144083">
    <property type="entry name" value="Magnesium transport protein CorA, transmembrane region"/>
    <property type="match status" value="1"/>
</dbReference>
<feature type="region of interest" description="Disordered" evidence="5">
    <location>
        <begin position="981"/>
        <end position="1001"/>
    </location>
</feature>
<evidence type="ECO:0000256" key="3">
    <source>
        <dbReference type="ARBA" id="ARBA00022989"/>
    </source>
</evidence>
<feature type="region of interest" description="Disordered" evidence="5">
    <location>
        <begin position="1"/>
        <end position="79"/>
    </location>
</feature>
<dbReference type="InterPro" id="IPR045863">
    <property type="entry name" value="CorA_TM1_TM2"/>
</dbReference>
<feature type="region of interest" description="Disordered" evidence="5">
    <location>
        <begin position="365"/>
        <end position="384"/>
    </location>
</feature>
<protein>
    <submittedName>
        <fullName evidence="7">Unnamed protein product</fullName>
    </submittedName>
</protein>
<dbReference type="GO" id="GO:0005886">
    <property type="term" value="C:plasma membrane"/>
    <property type="evidence" value="ECO:0007669"/>
    <property type="project" value="UniProtKB-SubCell"/>
</dbReference>
<comment type="caution">
    <text evidence="7">The sequence shown here is derived from an EMBL/GenBank/DDBJ whole genome shotgun (WGS) entry which is preliminary data.</text>
</comment>
<dbReference type="Proteomes" id="UP001165205">
    <property type="component" value="Unassembled WGS sequence"/>
</dbReference>
<evidence type="ECO:0000313" key="7">
    <source>
        <dbReference type="EMBL" id="GMG23344.1"/>
    </source>
</evidence>
<keyword evidence="4 6" id="KW-0472">Membrane</keyword>